<reference evidence="2" key="1">
    <citation type="submission" date="2016-10" db="EMBL/GenBank/DDBJ databases">
        <authorList>
            <person name="de Groot N.N."/>
        </authorList>
    </citation>
    <scope>NUCLEOTIDE SEQUENCE</scope>
</reference>
<feature type="transmembrane region" description="Helical" evidence="1">
    <location>
        <begin position="431"/>
        <end position="452"/>
    </location>
</feature>
<dbReference type="Gene3D" id="3.30.70.1440">
    <property type="entry name" value="Multidrug efflux transporter AcrB pore domain"/>
    <property type="match status" value="1"/>
</dbReference>
<dbReference type="Gene3D" id="3.30.70.1320">
    <property type="entry name" value="Multidrug efflux transporter AcrB pore domain like"/>
    <property type="match status" value="1"/>
</dbReference>
<feature type="transmembrane region" description="Helical" evidence="1">
    <location>
        <begin position="516"/>
        <end position="535"/>
    </location>
</feature>
<accession>A0A1W1DZK9</accession>
<feature type="transmembrane region" description="Helical" evidence="1">
    <location>
        <begin position="14"/>
        <end position="33"/>
    </location>
</feature>
<dbReference type="InterPro" id="IPR001036">
    <property type="entry name" value="Acrflvin-R"/>
</dbReference>
<dbReference type="PANTHER" id="PTHR32063">
    <property type="match status" value="1"/>
</dbReference>
<dbReference type="Gene3D" id="3.30.70.1430">
    <property type="entry name" value="Multidrug efflux transporter AcrB pore domain"/>
    <property type="match status" value="2"/>
</dbReference>
<dbReference type="InterPro" id="IPR027463">
    <property type="entry name" value="AcrB_DN_DC_subdom"/>
</dbReference>
<dbReference type="Gene3D" id="1.20.1640.10">
    <property type="entry name" value="Multidrug efflux transporter AcrB transmembrane domain"/>
    <property type="match status" value="2"/>
</dbReference>
<sequence>MDNLLNFFVKQKKLALVFTLSVISVGLLVLNGIQRDQFPNVDFETMMITTGYPGASPEDVEQNVTNLIEDELNDVLGIEKFTSKSRAGVSSIIVKLSQDIDDISELKQDIRNAVNRVRSLPTEVVNLPEVFDLKPSRQSILRVSIAGDSLSYTELRQIVDEFATSIETVEGVSEVKKQGYLDKEIQVKIDPQKLYLHKLSLPQVMNAIKQRNKRYTVGNNNSDKDEKTIVVLSKFTKADEVGEVIIKSSFSGPIIRLKEVATITEDSVEEKSIIRVNGKKGFILSIKKQTQADVITTVDLVKEKISVINQKYANKLQIFYTSDKSKYVRNRLKIVTNNGIIGLLLVLVILGVFLSFKTAFWVAVSLPVSLLGSVALLGASGETINLVSLAAMILVLGIVVDDSIIVAESVHYYQAQGIERYKAATLGFKRVIMPVIATILTTILAFSSMFMMDSTMGKFIYVIPLIVIFALSLSFLEVSIALPAHLAAIKVEEKKHNWFEKVEQKFEKILTKVLKIRYLVVILFTALLIGSLVFATTQMKFTLFPAVGADNINARLVMKVGSSLSNTEHKAKEVETLVTKIVGVDLVSITTDVGNYYTHKAFFNIELIPSNDRETDSKVILEKLKASVNQITGVEKLRFSVKRPGPPQGGDVEINLIAQSDIQRKKAASKLEQILEAMEGVDNIDRDDDPGKDRIEVALDYSMMARLEIDQSTLNQYLRTAFTGTDVTNIREGKNDVNFRVYLGKNNHSEDFIRSIKVINKKGRAVPIDNFASIRTIVGEPNFNHYNGLRSTMVSASIEDAKTTTKVVMRDALKQLNLSGNFPGVRLISEGSAKETNDSMKNFIQAFVMAIFGIFLLLVLLFNSYTQPLLILSTIPFSVIGVIWAFFLHGESLGFFAVLGILALVGVIVNDSLVLVSHLNYLKKKGVSDVHQWIVQGSKDRLRAVVLTSLTTLAGIIPLAYGIGGTDFLLQSMALALGYGLLFGTVMTLILLPCLYLINYEFVNWIKTFKSTPSRAKGVFKKFSN</sequence>
<dbReference type="AlphaFoldDB" id="A0A1W1DZK9"/>
<evidence type="ECO:0000313" key="2">
    <source>
        <dbReference type="EMBL" id="SFV87164.1"/>
    </source>
</evidence>
<proteinExistence type="predicted"/>
<name>A0A1W1DZK9_9ZZZZ</name>
<feature type="transmembrane region" description="Helical" evidence="1">
    <location>
        <begin position="339"/>
        <end position="364"/>
    </location>
</feature>
<evidence type="ECO:0000256" key="1">
    <source>
        <dbReference type="SAM" id="Phobius"/>
    </source>
</evidence>
<keyword evidence="1" id="KW-0472">Membrane</keyword>
<protein>
    <submittedName>
        <fullName evidence="2">Acriflavin resistance protein</fullName>
    </submittedName>
</protein>
<keyword evidence="1" id="KW-1133">Transmembrane helix</keyword>
<organism evidence="2">
    <name type="scientific">hydrothermal vent metagenome</name>
    <dbReference type="NCBI Taxonomy" id="652676"/>
    <lineage>
        <taxon>unclassified sequences</taxon>
        <taxon>metagenomes</taxon>
        <taxon>ecological metagenomes</taxon>
    </lineage>
</organism>
<feature type="transmembrane region" description="Helical" evidence="1">
    <location>
        <begin position="384"/>
        <end position="410"/>
    </location>
</feature>
<gene>
    <name evidence="2" type="ORF">MNB_SUP05-SYMBIONT-4-410</name>
</gene>
<feature type="transmembrane region" description="Helical" evidence="1">
    <location>
        <begin position="893"/>
        <end position="921"/>
    </location>
</feature>
<dbReference type="GO" id="GO:0042910">
    <property type="term" value="F:xenobiotic transmembrane transporter activity"/>
    <property type="evidence" value="ECO:0007669"/>
    <property type="project" value="TreeGrafter"/>
</dbReference>
<feature type="transmembrane region" description="Helical" evidence="1">
    <location>
        <begin position="942"/>
        <end position="964"/>
    </location>
</feature>
<dbReference type="PANTHER" id="PTHR32063:SF33">
    <property type="entry name" value="RND SUPERFAMILY EFFLUX PUMP PERMEASE COMPONENT"/>
    <property type="match status" value="1"/>
</dbReference>
<dbReference type="Pfam" id="PF00873">
    <property type="entry name" value="ACR_tran"/>
    <property type="match status" value="1"/>
</dbReference>
<dbReference type="SUPFAM" id="SSF82866">
    <property type="entry name" value="Multidrug efflux transporter AcrB transmembrane domain"/>
    <property type="match status" value="2"/>
</dbReference>
<keyword evidence="1" id="KW-0812">Transmembrane</keyword>
<dbReference type="SUPFAM" id="SSF82693">
    <property type="entry name" value="Multidrug efflux transporter AcrB pore domain, PN1, PN2, PC1 and PC2 subdomains"/>
    <property type="match status" value="2"/>
</dbReference>
<dbReference type="PRINTS" id="PR00702">
    <property type="entry name" value="ACRIFLAVINRP"/>
</dbReference>
<feature type="transmembrane region" description="Helical" evidence="1">
    <location>
        <begin position="458"/>
        <end position="476"/>
    </location>
</feature>
<dbReference type="SUPFAM" id="SSF82714">
    <property type="entry name" value="Multidrug efflux transporter AcrB TolC docking domain, DN and DC subdomains"/>
    <property type="match status" value="2"/>
</dbReference>
<feature type="transmembrane region" description="Helical" evidence="1">
    <location>
        <begin position="869"/>
        <end position="887"/>
    </location>
</feature>
<dbReference type="Gene3D" id="3.30.2090.10">
    <property type="entry name" value="Multidrug efflux transporter AcrB TolC docking domain, DN and DC subdomains"/>
    <property type="match status" value="2"/>
</dbReference>
<dbReference type="GO" id="GO:0005886">
    <property type="term" value="C:plasma membrane"/>
    <property type="evidence" value="ECO:0007669"/>
    <property type="project" value="TreeGrafter"/>
</dbReference>
<feature type="transmembrane region" description="Helical" evidence="1">
    <location>
        <begin position="843"/>
        <end position="862"/>
    </location>
</feature>
<dbReference type="EMBL" id="FPHY01000160">
    <property type="protein sequence ID" value="SFV87164.1"/>
    <property type="molecule type" value="Genomic_DNA"/>
</dbReference>
<feature type="transmembrane region" description="Helical" evidence="1">
    <location>
        <begin position="976"/>
        <end position="998"/>
    </location>
</feature>